<dbReference type="EMBL" id="BRZM01001814">
    <property type="protein sequence ID" value="GLD73792.1"/>
    <property type="molecule type" value="Genomic_DNA"/>
</dbReference>
<gene>
    <name evidence="2" type="ORF">AKAME5_002511700</name>
</gene>
<evidence type="ECO:0000256" key="1">
    <source>
        <dbReference type="SAM" id="MobiDB-lite"/>
    </source>
</evidence>
<feature type="region of interest" description="Disordered" evidence="1">
    <location>
        <begin position="317"/>
        <end position="347"/>
    </location>
</feature>
<protein>
    <submittedName>
        <fullName evidence="2">Meiotic recombination protein REC8 homolog</fullName>
    </submittedName>
</protein>
<organism evidence="2 3">
    <name type="scientific">Lates japonicus</name>
    <name type="common">Japanese lates</name>
    <dbReference type="NCBI Taxonomy" id="270547"/>
    <lineage>
        <taxon>Eukaryota</taxon>
        <taxon>Metazoa</taxon>
        <taxon>Chordata</taxon>
        <taxon>Craniata</taxon>
        <taxon>Vertebrata</taxon>
        <taxon>Euteleostomi</taxon>
        <taxon>Actinopterygii</taxon>
        <taxon>Neopterygii</taxon>
        <taxon>Teleostei</taxon>
        <taxon>Neoteleostei</taxon>
        <taxon>Acanthomorphata</taxon>
        <taxon>Carangaria</taxon>
        <taxon>Carangaria incertae sedis</taxon>
        <taxon>Centropomidae</taxon>
        <taxon>Lates</taxon>
    </lineage>
</organism>
<sequence>MCYCFQAEGNSALGAEHDSVWLLDEELGQPVEVPLTVVALEMTPLQAAMPPPFGTSEKEGGHNTKSLGMNRKPVGSRRRQLVFADPQVQISDRAMKEQIGNRLAETLDLSQVLLDLPFLTKRATPDQLFNAPCGSLPHADLQSLWKQRAVLSVLPARGEKQRREKAEVEEARGESEQDREVLRTERKHSGMREVSSESGLQPAEASSVLDVILDMSKEDKLISDVITPISRWSPQADAQTLMEPIAEENIEMPEVQTDTGSSNTLSWISSNLQRFAEVTFDSLLPPEADRTIAAHTFYKLLELLSAGQKVTLAADETKSLEEGEADTEQTSGGSDSPAGRESPEPRGGMVRIELEWEIPMLVTLPIQVQPDLAHQPFPFLDTTLPDLGIQESEVKERVVWVDTKKTQVKNKAGKLKEKEITILEVRVKAQKPGEKQLQEVLYSTEAHTDRSFCRTGMNILPWKQTCTGENGLTPVQMTMALDMENQQPVFTEAQGQREI</sequence>
<keyword evidence="3" id="KW-1185">Reference proteome</keyword>
<dbReference type="AlphaFoldDB" id="A0AAD3NKV8"/>
<comment type="caution">
    <text evidence="2">The sequence shown here is derived from an EMBL/GenBank/DDBJ whole genome shotgun (WGS) entry which is preliminary data.</text>
</comment>
<proteinExistence type="predicted"/>
<accession>A0AAD3NKV8</accession>
<reference evidence="2" key="1">
    <citation type="submission" date="2022-08" db="EMBL/GenBank/DDBJ databases">
        <title>Genome sequencing of akame (Lates japonicus).</title>
        <authorList>
            <person name="Hashiguchi Y."/>
            <person name="Takahashi H."/>
        </authorList>
    </citation>
    <scope>NUCLEOTIDE SEQUENCE</scope>
    <source>
        <strain evidence="2">Kochi</strain>
    </source>
</reference>
<feature type="region of interest" description="Disordered" evidence="1">
    <location>
        <begin position="53"/>
        <end position="78"/>
    </location>
</feature>
<evidence type="ECO:0000313" key="3">
    <source>
        <dbReference type="Proteomes" id="UP001279410"/>
    </source>
</evidence>
<evidence type="ECO:0000313" key="2">
    <source>
        <dbReference type="EMBL" id="GLD73792.1"/>
    </source>
</evidence>
<name>A0AAD3NKV8_LATJO</name>
<feature type="compositionally biased region" description="Basic and acidic residues" evidence="1">
    <location>
        <begin position="158"/>
        <end position="195"/>
    </location>
</feature>
<dbReference type="Proteomes" id="UP001279410">
    <property type="component" value="Unassembled WGS sequence"/>
</dbReference>
<feature type="region of interest" description="Disordered" evidence="1">
    <location>
        <begin position="158"/>
        <end position="200"/>
    </location>
</feature>